<dbReference type="PANTHER" id="PTHR11804:SF48">
    <property type="entry name" value="PUTATIVE-RELATED"/>
    <property type="match status" value="1"/>
</dbReference>
<dbReference type="Proteomes" id="UP000644147">
    <property type="component" value="Unassembled WGS sequence"/>
</dbReference>
<keyword evidence="9" id="KW-1185">Reference proteome</keyword>
<dbReference type="CDD" id="cd09606">
    <property type="entry name" value="M3B_PepF"/>
    <property type="match status" value="1"/>
</dbReference>
<name>A0ABS1C5B1_9BACT</name>
<comment type="cofactor">
    <cofactor evidence="6">
        <name>Zn(2+)</name>
        <dbReference type="ChEBI" id="CHEBI:29105"/>
    </cofactor>
    <text evidence="6">Binds 1 zinc ion.</text>
</comment>
<dbReference type="InterPro" id="IPR001567">
    <property type="entry name" value="Pept_M3A_M3B_dom"/>
</dbReference>
<organism evidence="8 9">
    <name type="scientific">Adhaeribacter terrigena</name>
    <dbReference type="NCBI Taxonomy" id="2793070"/>
    <lineage>
        <taxon>Bacteria</taxon>
        <taxon>Pseudomonadati</taxon>
        <taxon>Bacteroidota</taxon>
        <taxon>Cytophagia</taxon>
        <taxon>Cytophagales</taxon>
        <taxon>Hymenobacteraceae</taxon>
        <taxon>Adhaeribacter</taxon>
    </lineage>
</organism>
<comment type="similarity">
    <text evidence="6">Belongs to the peptidase M3 family.</text>
</comment>
<dbReference type="NCBIfam" id="TIGR02289">
    <property type="entry name" value="M3_not_pepF"/>
    <property type="match status" value="1"/>
</dbReference>
<dbReference type="PANTHER" id="PTHR11804">
    <property type="entry name" value="PROTEASE M3 THIMET OLIGOPEPTIDASE-RELATED"/>
    <property type="match status" value="1"/>
</dbReference>
<dbReference type="InterPro" id="IPR045090">
    <property type="entry name" value="Pept_M3A_M3B"/>
</dbReference>
<feature type="domain" description="Peptidase M3A/M3B catalytic" evidence="7">
    <location>
        <begin position="181"/>
        <end position="283"/>
    </location>
</feature>
<dbReference type="EMBL" id="JAEHFX010000010">
    <property type="protein sequence ID" value="MBK0404578.1"/>
    <property type="molecule type" value="Genomic_DNA"/>
</dbReference>
<evidence type="ECO:0000256" key="4">
    <source>
        <dbReference type="ARBA" id="ARBA00022833"/>
    </source>
</evidence>
<evidence type="ECO:0000256" key="2">
    <source>
        <dbReference type="ARBA" id="ARBA00022723"/>
    </source>
</evidence>
<dbReference type="RefSeq" id="WP_200507419.1">
    <property type="nucleotide sequence ID" value="NZ_JAEHFX010000010.1"/>
</dbReference>
<feature type="domain" description="Peptidase M3A/M3B catalytic" evidence="7">
    <location>
        <begin position="328"/>
        <end position="565"/>
    </location>
</feature>
<keyword evidence="4 6" id="KW-0862">Zinc</keyword>
<dbReference type="InterPro" id="IPR011976">
    <property type="entry name" value="Pept_M3B_oligopep-rel"/>
</dbReference>
<evidence type="ECO:0000259" key="7">
    <source>
        <dbReference type="Pfam" id="PF01432"/>
    </source>
</evidence>
<dbReference type="SUPFAM" id="SSF55486">
    <property type="entry name" value="Metalloproteases ('zincins'), catalytic domain"/>
    <property type="match status" value="1"/>
</dbReference>
<gene>
    <name evidence="8" type="ORF">I5M27_16400</name>
</gene>
<keyword evidence="1 6" id="KW-0645">Protease</keyword>
<evidence type="ECO:0000256" key="3">
    <source>
        <dbReference type="ARBA" id="ARBA00022801"/>
    </source>
</evidence>
<sequence>MNTLERTVPEIKKTPRTYLPESFTVTDWATIEPYFIELRDRTVNSASELEKWLQDRSELESVLQEDMGWRYIKMTCDTTNEDATAAFQFFVEEIDPKMAPYDHELNKKLIASPYLNELDQEKYRIYLRSVKKALEIFREENIPLNTEISTKQQQFAAISGQMTVTLDGEEITLQRAADRLKNPDRAVRENAWKTIQERRSQDWEKLDNLYTELITLRHKVATNAGFANFRDYMFAALGRFDYTPQDTFDFQDSIAKVVTPIISEFDRERKTELGLAELRPWDLDVDPSNKPPLTPFKNGSELLEKSIECFYRLDPFLGDCLITMKNMGHLDLESRKGKAPGGYNYPLDEVGVPFIFMNATSSLRDVVTMLHEGGHAVHSFLTRNLALGAFKHPPSEVAELASMSMELLTLDYWDIFFPDADERKRAIKTHLEGVLETFPWVATIDKFQHWVYENPMHTLEERHAKWVALFDEFNQKEVSWSGLEQFKTYAWQKQLHLYEVPFYYIEYAMAQLGAVAVWKKFKEDPKAGLQGYKNALALGYTKSISEIYEAAGIRFDFSTDYIKSLADFVKAEMAKL</sequence>
<reference evidence="8 9" key="1">
    <citation type="submission" date="2020-12" db="EMBL/GenBank/DDBJ databases">
        <title>Bacterial novel species Adhaeribacter sp. BT258 isolated from soil.</title>
        <authorList>
            <person name="Jung H.-Y."/>
        </authorList>
    </citation>
    <scope>NUCLEOTIDE SEQUENCE [LARGE SCALE GENOMIC DNA]</scope>
    <source>
        <strain evidence="8 9">BT258</strain>
    </source>
</reference>
<dbReference type="Pfam" id="PF01432">
    <property type="entry name" value="Peptidase_M3"/>
    <property type="match status" value="2"/>
</dbReference>
<protein>
    <submittedName>
        <fullName evidence="8">M3 family oligoendopeptidase</fullName>
    </submittedName>
</protein>
<evidence type="ECO:0000256" key="1">
    <source>
        <dbReference type="ARBA" id="ARBA00022670"/>
    </source>
</evidence>
<evidence type="ECO:0000313" key="9">
    <source>
        <dbReference type="Proteomes" id="UP000644147"/>
    </source>
</evidence>
<comment type="caution">
    <text evidence="8">The sequence shown here is derived from an EMBL/GenBank/DDBJ whole genome shotgun (WGS) entry which is preliminary data.</text>
</comment>
<accession>A0ABS1C5B1</accession>
<proteinExistence type="inferred from homology"/>
<evidence type="ECO:0000313" key="8">
    <source>
        <dbReference type="EMBL" id="MBK0404578.1"/>
    </source>
</evidence>
<keyword evidence="2 6" id="KW-0479">Metal-binding</keyword>
<evidence type="ECO:0000256" key="5">
    <source>
        <dbReference type="ARBA" id="ARBA00023049"/>
    </source>
</evidence>
<evidence type="ECO:0000256" key="6">
    <source>
        <dbReference type="RuleBase" id="RU003435"/>
    </source>
</evidence>
<keyword evidence="5 6" id="KW-0482">Metalloprotease</keyword>
<dbReference type="Gene3D" id="1.10.1370.30">
    <property type="match status" value="1"/>
</dbReference>
<keyword evidence="3 6" id="KW-0378">Hydrolase</keyword>